<evidence type="ECO:0000256" key="1">
    <source>
        <dbReference type="SAM" id="MobiDB-lite"/>
    </source>
</evidence>
<reference evidence="2 3" key="1">
    <citation type="journal article" date="2021" name="BMC Biol.">
        <title>Horizontally acquired antibacterial genes associated with adaptive radiation of ladybird beetles.</title>
        <authorList>
            <person name="Li H.S."/>
            <person name="Tang X.F."/>
            <person name="Huang Y.H."/>
            <person name="Xu Z.Y."/>
            <person name="Chen M.L."/>
            <person name="Du X.Y."/>
            <person name="Qiu B.Y."/>
            <person name="Chen P.T."/>
            <person name="Zhang W."/>
            <person name="Slipinski A."/>
            <person name="Escalona H.E."/>
            <person name="Waterhouse R.M."/>
            <person name="Zwick A."/>
            <person name="Pang H."/>
        </authorList>
    </citation>
    <scope>NUCLEOTIDE SEQUENCE [LARGE SCALE GENOMIC DNA]</scope>
    <source>
        <strain evidence="2">SYSU2018</strain>
    </source>
</reference>
<gene>
    <name evidence="2" type="ORF">HHI36_009748</name>
</gene>
<feature type="compositionally biased region" description="Acidic residues" evidence="1">
    <location>
        <begin position="12"/>
        <end position="21"/>
    </location>
</feature>
<evidence type="ECO:0000313" key="2">
    <source>
        <dbReference type="EMBL" id="KAL3265543.1"/>
    </source>
</evidence>
<feature type="region of interest" description="Disordered" evidence="1">
    <location>
        <begin position="1"/>
        <end position="40"/>
    </location>
</feature>
<sequence>MVLQGEKSSECELCDPEDADGFTENPSSLEKRTRHNTSESGAFRKYLTKDEFCYQTYRNWATKKNLNIDMWPKQNIFSCHGLSIKLLLTKEEIEEDLALIRAASPKED</sequence>
<comment type="caution">
    <text evidence="2">The sequence shown here is derived from an EMBL/GenBank/DDBJ whole genome shotgun (WGS) entry which is preliminary data.</text>
</comment>
<dbReference type="EMBL" id="JABFTP020000001">
    <property type="protein sequence ID" value="KAL3265543.1"/>
    <property type="molecule type" value="Genomic_DNA"/>
</dbReference>
<proteinExistence type="predicted"/>
<dbReference type="AlphaFoldDB" id="A0ABD2MGP2"/>
<name>A0ABD2MGP2_9CUCU</name>
<protein>
    <submittedName>
        <fullName evidence="2">Uncharacterized protein</fullName>
    </submittedName>
</protein>
<organism evidence="2 3">
    <name type="scientific">Cryptolaemus montrouzieri</name>
    <dbReference type="NCBI Taxonomy" id="559131"/>
    <lineage>
        <taxon>Eukaryota</taxon>
        <taxon>Metazoa</taxon>
        <taxon>Ecdysozoa</taxon>
        <taxon>Arthropoda</taxon>
        <taxon>Hexapoda</taxon>
        <taxon>Insecta</taxon>
        <taxon>Pterygota</taxon>
        <taxon>Neoptera</taxon>
        <taxon>Endopterygota</taxon>
        <taxon>Coleoptera</taxon>
        <taxon>Polyphaga</taxon>
        <taxon>Cucujiformia</taxon>
        <taxon>Coccinelloidea</taxon>
        <taxon>Coccinellidae</taxon>
        <taxon>Scymninae</taxon>
        <taxon>Scymnini</taxon>
        <taxon>Cryptolaemus</taxon>
    </lineage>
</organism>
<dbReference type="Proteomes" id="UP001516400">
    <property type="component" value="Unassembled WGS sequence"/>
</dbReference>
<accession>A0ABD2MGP2</accession>
<keyword evidence="3" id="KW-1185">Reference proteome</keyword>
<evidence type="ECO:0000313" key="3">
    <source>
        <dbReference type="Proteomes" id="UP001516400"/>
    </source>
</evidence>